<dbReference type="InterPro" id="IPR047794">
    <property type="entry name" value="C45_proenzyme-like"/>
</dbReference>
<evidence type="ECO:0000256" key="10">
    <source>
        <dbReference type="SAM" id="MobiDB-lite"/>
    </source>
</evidence>
<feature type="non-terminal residue" evidence="13">
    <location>
        <position position="1472"/>
    </location>
</feature>
<evidence type="ECO:0000256" key="2">
    <source>
        <dbReference type="ARBA" id="ARBA00022679"/>
    </source>
</evidence>
<dbReference type="GO" id="GO:0016301">
    <property type="term" value="F:kinase activity"/>
    <property type="evidence" value="ECO:0007669"/>
    <property type="project" value="UniProtKB-KW"/>
</dbReference>
<comment type="caution">
    <text evidence="13">The sequence shown here is derived from an EMBL/GenBank/DDBJ whole genome shotgun (WGS) entry which is preliminary data.</text>
</comment>
<feature type="chain" id="PRO_5045039439" description="NEK6-subfamily protein kinase" evidence="11">
    <location>
        <begin position="20"/>
        <end position="1472"/>
    </location>
</feature>
<keyword evidence="6 9" id="KW-0067">ATP-binding</keyword>
<dbReference type="Pfam" id="PF00400">
    <property type="entry name" value="WD40"/>
    <property type="match status" value="4"/>
</dbReference>
<dbReference type="Gene3D" id="3.30.200.20">
    <property type="entry name" value="Phosphorylase Kinase, domain 1"/>
    <property type="match status" value="1"/>
</dbReference>
<dbReference type="InterPro" id="IPR015943">
    <property type="entry name" value="WD40/YVTN_repeat-like_dom_sf"/>
</dbReference>
<sequence>MRVLGTALLLALLAQPLFAEEVSTGAAPVTMSASVAPRNIEGQLQSGTLLFSRGDCLAVRVFTHSDLTHVAVVICTPKGPMVYDSMNGVGVRQLSFEDYLAQQSPDTLSLYQPCRPLTDQEVCELETYLQSELGRPYSVTHHLSGKRTDGVHCAEYVTDALMQIDWLRAECPPRVSPASLALGIEQNKVYEPGPLFEIVADEVPPPKGRNRCVLLLLSSAAFAQTIARCGEGWLEEINGYPVLHLKGTPWEMGYQHGVLMREHVRENMHRLLNVEGDAELVSFGPISIRPRDAIKSIIAIQRPHVSDDYMHELAGLAAGAELPLEDVRITNFIPELFHCSGFALTNEATADGTLYHGRVLDYAINWGLQDHAVVIVAEPEGKHPFVNISYAGFVGSVTGMNAQGISIGEMGGRGLGHWNGVPMALLMRRSLEECDTLDEVIDLFRNSPRTCEYFYVVADGNAGRAVGMEASWDVCDIVEMGTAHELLPEAVADCALLSAGDRYTELVKRVRDGWGTFTAESALKLMDRPVAMKSNLHNVLFAPKTGHFWVANASSDGKPAAEQPYHAFHLPELLSRHPDDGKPLNRDAFLSKYSDVADAIKPHLHTAEEQIRQSAQQDGSESQDGSAPTGDAADTRPESHVQQARDSAELSIRPPFSGLSNDFEILGEIGRGGMGLVYRARQRSLERDVALKFILLGCWAPPDEQRRFQLEARAAARLNHPHIVSLHEVGERDGHPYLVMEYVDGQSLKSVLKEGPFPSRKAAELIYHVADAVDEAHQQQIVHRDLKPSNILIDQEGLPRVTDFGLAKILNEQSDDLTMTGQVIGTPSYMAPEQADSRLPITPSTDIYALGAVLYEVLSGRPPFQTDNAAETLQLVKSQDPPALRILVPTVPRDLETICLKCLSKEASQRYETAGELRDDLERFLNGMPIHARPPHWTRKLWMWAKRHPSIAAACAAIAFFLVAVQGATSYHLSAVNQLNTELEERNELLQASLSTTDKLRLLERESARRSQQLAYASDMRLAMEAFRAGDSRQMQFLLASQVPESSDPFDVRGFAWRYLSAIEPHPIREFGNFDAACYYVTFTQDGEQCVTCGGDGHIRFFDIDTGDLTAEWDSGQHEVNSVAFHPHQNQLASAGDDGTVCVWDISSQVRLHTIRAYDGVPVYGVSYSPDGKAIYACGQPNDVLILDAESEQVIDRLTGLHERSVEAIAVSSDGRVLATASSDHVLGLWNLETGELIAHRNEHPKRLSCVNFLPGDRYLATGGIAGQVTIWDVVTCTPVTKLYRPDGVQQLATSTSGLVAVGDRGGTVTVWRVLSPNGNVLPSPELLASWQADEERIYGLSFTPDGSSVVCSSRGGRVAQWPLKPTAPVIKLGEWAGPHRPWMNGLRALSDDVVIAGGYKTLTRWNIATGEQTTLLETSGPVTTLSISENGDTILAAEHEGPLHLQRKDHTWHTIPVGSPEERLHQILLMP</sequence>
<feature type="compositionally biased region" description="Polar residues" evidence="10">
    <location>
        <begin position="612"/>
        <end position="626"/>
    </location>
</feature>
<feature type="signal peptide" evidence="11">
    <location>
        <begin position="1"/>
        <end position="19"/>
    </location>
</feature>
<feature type="repeat" description="WD" evidence="8">
    <location>
        <begin position="1241"/>
        <end position="1274"/>
    </location>
</feature>
<feature type="binding site" evidence="9">
    <location>
        <position position="692"/>
    </location>
    <ligand>
        <name>ATP</name>
        <dbReference type="ChEBI" id="CHEBI:30616"/>
    </ligand>
</feature>
<accession>A0ABP0JLC6</accession>
<keyword evidence="2" id="KW-0808">Transferase</keyword>
<proteinExistence type="predicted"/>
<dbReference type="PROSITE" id="PS50082">
    <property type="entry name" value="WD_REPEATS_2"/>
    <property type="match status" value="3"/>
</dbReference>
<dbReference type="InterPro" id="IPR038765">
    <property type="entry name" value="Papain-like_cys_pep_sf"/>
</dbReference>
<dbReference type="InterPro" id="IPR005079">
    <property type="entry name" value="Peptidase_C45_hydrolase"/>
</dbReference>
<feature type="domain" description="Protein kinase" evidence="12">
    <location>
        <begin position="663"/>
        <end position="925"/>
    </location>
</feature>
<keyword evidence="11" id="KW-0732">Signal</keyword>
<dbReference type="Pfam" id="PF03417">
    <property type="entry name" value="AAT"/>
    <property type="match status" value="1"/>
</dbReference>
<dbReference type="Gene3D" id="3.60.60.10">
    <property type="entry name" value="Penicillin V Acylase, Chain A"/>
    <property type="match status" value="1"/>
</dbReference>
<evidence type="ECO:0000313" key="13">
    <source>
        <dbReference type="EMBL" id="CAK9014932.1"/>
    </source>
</evidence>
<dbReference type="EMBL" id="CAXAMM010007666">
    <property type="protein sequence ID" value="CAK9014932.1"/>
    <property type="molecule type" value="Genomic_DNA"/>
</dbReference>
<dbReference type="NCBIfam" id="NF040521">
    <property type="entry name" value="C45_proenzyme"/>
    <property type="match status" value="1"/>
</dbReference>
<evidence type="ECO:0000256" key="5">
    <source>
        <dbReference type="ARBA" id="ARBA00022777"/>
    </source>
</evidence>
<dbReference type="InterPro" id="IPR036322">
    <property type="entry name" value="WD40_repeat_dom_sf"/>
</dbReference>
<evidence type="ECO:0000256" key="9">
    <source>
        <dbReference type="PROSITE-ProRule" id="PRU10141"/>
    </source>
</evidence>
<dbReference type="InterPro" id="IPR011009">
    <property type="entry name" value="Kinase-like_dom_sf"/>
</dbReference>
<evidence type="ECO:0000256" key="1">
    <source>
        <dbReference type="ARBA" id="ARBA00022574"/>
    </source>
</evidence>
<keyword evidence="4 9" id="KW-0547">Nucleotide-binding</keyword>
<evidence type="ECO:0000256" key="4">
    <source>
        <dbReference type="ARBA" id="ARBA00022741"/>
    </source>
</evidence>
<dbReference type="InterPro" id="IPR019775">
    <property type="entry name" value="WD40_repeat_CS"/>
</dbReference>
<dbReference type="PANTHER" id="PTHR43289:SF6">
    <property type="entry name" value="SERINE_THREONINE-PROTEIN KINASE NEKL-3"/>
    <property type="match status" value="1"/>
</dbReference>
<name>A0ABP0JLC6_9DINO</name>
<dbReference type="SUPFAM" id="SSF56112">
    <property type="entry name" value="Protein kinase-like (PK-like)"/>
    <property type="match status" value="1"/>
</dbReference>
<evidence type="ECO:0000256" key="7">
    <source>
        <dbReference type="ARBA" id="ARBA00039067"/>
    </source>
</evidence>
<feature type="repeat" description="WD" evidence="8">
    <location>
        <begin position="1199"/>
        <end position="1240"/>
    </location>
</feature>
<dbReference type="SMART" id="SM00320">
    <property type="entry name" value="WD40"/>
    <property type="match status" value="7"/>
</dbReference>
<dbReference type="CDD" id="cd00200">
    <property type="entry name" value="WD40"/>
    <property type="match status" value="1"/>
</dbReference>
<dbReference type="Pfam" id="PF00069">
    <property type="entry name" value="Pkinase"/>
    <property type="match status" value="1"/>
</dbReference>
<dbReference type="Proteomes" id="UP001642464">
    <property type="component" value="Unassembled WGS sequence"/>
</dbReference>
<dbReference type="EC" id="2.7.11.34" evidence="7"/>
<dbReference type="SMART" id="SM00220">
    <property type="entry name" value="S_TKc"/>
    <property type="match status" value="1"/>
</dbReference>
<dbReference type="Gene3D" id="2.130.10.10">
    <property type="entry name" value="YVTN repeat-like/Quinoprotein amine dehydrogenase"/>
    <property type="match status" value="2"/>
</dbReference>
<organism evidence="13 14">
    <name type="scientific">Durusdinium trenchii</name>
    <dbReference type="NCBI Taxonomy" id="1381693"/>
    <lineage>
        <taxon>Eukaryota</taxon>
        <taxon>Sar</taxon>
        <taxon>Alveolata</taxon>
        <taxon>Dinophyceae</taxon>
        <taxon>Suessiales</taxon>
        <taxon>Symbiodiniaceae</taxon>
        <taxon>Durusdinium</taxon>
    </lineage>
</organism>
<evidence type="ECO:0000256" key="6">
    <source>
        <dbReference type="ARBA" id="ARBA00022840"/>
    </source>
</evidence>
<dbReference type="SUPFAM" id="SSF50978">
    <property type="entry name" value="WD40 repeat-like"/>
    <property type="match status" value="1"/>
</dbReference>
<dbReference type="CDD" id="cd14014">
    <property type="entry name" value="STKc_PknB_like"/>
    <property type="match status" value="1"/>
</dbReference>
<gene>
    <name evidence="13" type="ORF">SCF082_LOCUS12539</name>
</gene>
<evidence type="ECO:0000313" key="14">
    <source>
        <dbReference type="Proteomes" id="UP001642464"/>
    </source>
</evidence>
<dbReference type="PROSITE" id="PS00108">
    <property type="entry name" value="PROTEIN_KINASE_ST"/>
    <property type="match status" value="1"/>
</dbReference>
<dbReference type="PROSITE" id="PS00678">
    <property type="entry name" value="WD_REPEATS_1"/>
    <property type="match status" value="2"/>
</dbReference>
<dbReference type="InterPro" id="IPR017441">
    <property type="entry name" value="Protein_kinase_ATP_BS"/>
</dbReference>
<dbReference type="InterPro" id="IPR001680">
    <property type="entry name" value="WD40_rpt"/>
</dbReference>
<keyword evidence="1 8" id="KW-0853">WD repeat</keyword>
<evidence type="ECO:0000256" key="8">
    <source>
        <dbReference type="PROSITE-ProRule" id="PRU00221"/>
    </source>
</evidence>
<dbReference type="Gene3D" id="1.10.510.10">
    <property type="entry name" value="Transferase(Phosphotransferase) domain 1"/>
    <property type="match status" value="1"/>
</dbReference>
<dbReference type="InterPro" id="IPR000719">
    <property type="entry name" value="Prot_kinase_dom"/>
</dbReference>
<keyword evidence="14" id="KW-1185">Reference proteome</keyword>
<evidence type="ECO:0000256" key="11">
    <source>
        <dbReference type="SAM" id="SignalP"/>
    </source>
</evidence>
<protein>
    <recommendedName>
        <fullName evidence="7">NEK6-subfamily protein kinase</fullName>
        <ecNumber evidence="7">2.7.11.34</ecNumber>
    </recommendedName>
</protein>
<keyword evidence="5 13" id="KW-0418">Kinase</keyword>
<feature type="region of interest" description="Disordered" evidence="10">
    <location>
        <begin position="609"/>
        <end position="653"/>
    </location>
</feature>
<dbReference type="Gene3D" id="3.90.1720.10">
    <property type="entry name" value="endopeptidase domain like (from Nostoc punctiforme)"/>
    <property type="match status" value="1"/>
</dbReference>
<dbReference type="PROSITE" id="PS00107">
    <property type="entry name" value="PROTEIN_KINASE_ATP"/>
    <property type="match status" value="1"/>
</dbReference>
<keyword evidence="3" id="KW-0677">Repeat</keyword>
<reference evidence="13 14" key="1">
    <citation type="submission" date="2024-02" db="EMBL/GenBank/DDBJ databases">
        <authorList>
            <person name="Chen Y."/>
            <person name="Shah S."/>
            <person name="Dougan E. K."/>
            <person name="Thang M."/>
            <person name="Chan C."/>
        </authorList>
    </citation>
    <scope>NUCLEOTIDE SEQUENCE [LARGE SCALE GENOMIC DNA]</scope>
</reference>
<dbReference type="SUPFAM" id="SSF50960">
    <property type="entry name" value="TolB, C-terminal domain"/>
    <property type="match status" value="1"/>
</dbReference>
<dbReference type="PROSITE" id="PS50294">
    <property type="entry name" value="WD_REPEATS_REGION"/>
    <property type="match status" value="3"/>
</dbReference>
<feature type="repeat" description="WD" evidence="8">
    <location>
        <begin position="1113"/>
        <end position="1154"/>
    </location>
</feature>
<dbReference type="PROSITE" id="PS50011">
    <property type="entry name" value="PROTEIN_KINASE_DOM"/>
    <property type="match status" value="1"/>
</dbReference>
<dbReference type="InterPro" id="IPR008271">
    <property type="entry name" value="Ser/Thr_kinase_AS"/>
</dbReference>
<evidence type="ECO:0000256" key="3">
    <source>
        <dbReference type="ARBA" id="ARBA00022737"/>
    </source>
</evidence>
<dbReference type="PANTHER" id="PTHR43289">
    <property type="entry name" value="MITOGEN-ACTIVATED PROTEIN KINASE KINASE KINASE 20-RELATED"/>
    <property type="match status" value="1"/>
</dbReference>
<dbReference type="SUPFAM" id="SSF54001">
    <property type="entry name" value="Cysteine proteinases"/>
    <property type="match status" value="1"/>
</dbReference>
<evidence type="ECO:0000259" key="12">
    <source>
        <dbReference type="PROSITE" id="PS50011"/>
    </source>
</evidence>